<keyword evidence="3" id="KW-1185">Reference proteome</keyword>
<dbReference type="Pfam" id="PF24864">
    <property type="entry name" value="DUF7730"/>
    <property type="match status" value="1"/>
</dbReference>
<dbReference type="InterPro" id="IPR056632">
    <property type="entry name" value="DUF7730"/>
</dbReference>
<gene>
    <name evidence="2" type="ORF">SLS63_009934</name>
</gene>
<dbReference type="EMBL" id="JAKNSF020000077">
    <property type="protein sequence ID" value="KAK7720262.1"/>
    <property type="molecule type" value="Genomic_DNA"/>
</dbReference>
<organism evidence="2 3">
    <name type="scientific">Diaporthe eres</name>
    <name type="common">Phomopsis oblonga</name>
    <dbReference type="NCBI Taxonomy" id="83184"/>
    <lineage>
        <taxon>Eukaryota</taxon>
        <taxon>Fungi</taxon>
        <taxon>Dikarya</taxon>
        <taxon>Ascomycota</taxon>
        <taxon>Pezizomycotina</taxon>
        <taxon>Sordariomycetes</taxon>
        <taxon>Sordariomycetidae</taxon>
        <taxon>Diaporthales</taxon>
        <taxon>Diaporthaceae</taxon>
        <taxon>Diaporthe</taxon>
        <taxon>Diaporthe eres species complex</taxon>
    </lineage>
</organism>
<evidence type="ECO:0000313" key="2">
    <source>
        <dbReference type="EMBL" id="KAK7720262.1"/>
    </source>
</evidence>
<accession>A0ABR1NYC4</accession>
<comment type="caution">
    <text evidence="2">The sequence shown here is derived from an EMBL/GenBank/DDBJ whole genome shotgun (WGS) entry which is preliminary data.</text>
</comment>
<protein>
    <recommendedName>
        <fullName evidence="1">DUF7730 domain-containing protein</fullName>
    </recommendedName>
</protein>
<reference evidence="2 3" key="1">
    <citation type="submission" date="2024-02" db="EMBL/GenBank/DDBJ databases">
        <title>De novo assembly and annotation of 12 fungi associated with fruit tree decline syndrome in Ontario, Canada.</title>
        <authorList>
            <person name="Sulman M."/>
            <person name="Ellouze W."/>
            <person name="Ilyukhin E."/>
        </authorList>
    </citation>
    <scope>NUCLEOTIDE SEQUENCE [LARGE SCALE GENOMIC DNA]</scope>
    <source>
        <strain evidence="2 3">M169</strain>
    </source>
</reference>
<sequence>MTSLSILDSDAAPQKISPLFTRLPAELRLWIYTFVFVGCQATVWFDGEFGEYVQVRRPWGRRKRLARDGQCCYEHQGGGFALLMTCRMVYIEAFLRYWSETALRVTPDLRASGWYAGCELQHVCARLPAAIKENLGHLRNTKLPMLENDAPRDDDTDWAPTLLEHFPKLLEAEVESYVNE</sequence>
<dbReference type="Proteomes" id="UP001430848">
    <property type="component" value="Unassembled WGS sequence"/>
</dbReference>
<proteinExistence type="predicted"/>
<name>A0ABR1NYC4_DIAER</name>
<feature type="domain" description="DUF7730" evidence="1">
    <location>
        <begin position="13"/>
        <end position="94"/>
    </location>
</feature>
<evidence type="ECO:0000259" key="1">
    <source>
        <dbReference type="Pfam" id="PF24864"/>
    </source>
</evidence>
<dbReference type="PANTHER" id="PTHR38790">
    <property type="entry name" value="2EXR DOMAIN-CONTAINING PROTEIN-RELATED"/>
    <property type="match status" value="1"/>
</dbReference>
<evidence type="ECO:0000313" key="3">
    <source>
        <dbReference type="Proteomes" id="UP001430848"/>
    </source>
</evidence>
<dbReference type="PANTHER" id="PTHR38790:SF4">
    <property type="entry name" value="2EXR DOMAIN-CONTAINING PROTEIN"/>
    <property type="match status" value="1"/>
</dbReference>